<dbReference type="Gramene" id="QL03p010776:mrna">
    <property type="protein sequence ID" value="QL03p010776:mrna"/>
    <property type="gene ID" value="QL03p010776"/>
</dbReference>
<evidence type="ECO:0000313" key="2">
    <source>
        <dbReference type="Proteomes" id="UP000594261"/>
    </source>
</evidence>
<name>A0A7N2R0T1_QUELO</name>
<dbReference type="EnsemblPlants" id="QL03p010776:mrna">
    <property type="protein sequence ID" value="QL03p010776:mrna"/>
    <property type="gene ID" value="QL03p010776"/>
</dbReference>
<dbReference type="Proteomes" id="UP000594261">
    <property type="component" value="Chromosome 3"/>
</dbReference>
<protein>
    <recommendedName>
        <fullName evidence="3">Reverse transcriptase zinc-binding domain-containing protein</fullName>
    </recommendedName>
</protein>
<dbReference type="AlphaFoldDB" id="A0A7N2R0T1"/>
<evidence type="ECO:0008006" key="3">
    <source>
        <dbReference type="Google" id="ProtNLM"/>
    </source>
</evidence>
<accession>A0A7N2R0T1</accession>
<dbReference type="EMBL" id="LRBV02000003">
    <property type="status" value="NOT_ANNOTATED_CDS"/>
    <property type="molecule type" value="Genomic_DNA"/>
</dbReference>
<dbReference type="InParanoid" id="A0A7N2R0T1"/>
<organism evidence="1 2">
    <name type="scientific">Quercus lobata</name>
    <name type="common">Valley oak</name>
    <dbReference type="NCBI Taxonomy" id="97700"/>
    <lineage>
        <taxon>Eukaryota</taxon>
        <taxon>Viridiplantae</taxon>
        <taxon>Streptophyta</taxon>
        <taxon>Embryophyta</taxon>
        <taxon>Tracheophyta</taxon>
        <taxon>Spermatophyta</taxon>
        <taxon>Magnoliopsida</taxon>
        <taxon>eudicotyledons</taxon>
        <taxon>Gunneridae</taxon>
        <taxon>Pentapetalae</taxon>
        <taxon>rosids</taxon>
        <taxon>fabids</taxon>
        <taxon>Fagales</taxon>
        <taxon>Fagaceae</taxon>
        <taxon>Quercus</taxon>
    </lineage>
</organism>
<evidence type="ECO:0000313" key="1">
    <source>
        <dbReference type="EnsemblPlants" id="QL03p010776:mrna"/>
    </source>
</evidence>
<proteinExistence type="predicted"/>
<reference evidence="1" key="2">
    <citation type="submission" date="2021-01" db="UniProtKB">
        <authorList>
            <consortium name="EnsemblPlants"/>
        </authorList>
    </citation>
    <scope>IDENTIFICATION</scope>
</reference>
<keyword evidence="2" id="KW-1185">Reference proteome</keyword>
<sequence>MIHWDKLCQNRNKGGLGFKKFNLMNQAMLAKQFWRISHNPQSLLAKTFKAKYFPHCSIHECVPKPHHSWFWRNLIQHDNPKLKDGRWWIGNGRDIPLKHSDWFNCPSHNLQNPNLITGKVADLINHNSGEWKADLVRSIYIAPQCSKILSIPISKTGAVSDKILWKRSTTGQHDVRTAYKILLKDEVSKFPFQDSPHHIQTERKSLLPICFFIVLSLDGSTLAIHSSDFNNISVQAWLKNIILRLRQLDQERMEYLCSIFTFLWTIWKHRNMVTHDGKTPNPTEVILTAQSLICRFKEAFETKINHDRPNKGIQPNHQNIGGCWDLIIKIAGARKARQKRTSFAYEASNLQGRTMFSGCASSGASTITAATQEALVVSAVKAKGLVYNTAKFALKVPGPCCWVHPAFA</sequence>
<reference evidence="1 2" key="1">
    <citation type="journal article" date="2016" name="G3 (Bethesda)">
        <title>First Draft Assembly and Annotation of the Genome of a California Endemic Oak Quercus lobata Nee (Fagaceae).</title>
        <authorList>
            <person name="Sork V.L."/>
            <person name="Fitz-Gibbon S.T."/>
            <person name="Puiu D."/>
            <person name="Crepeau M."/>
            <person name="Gugger P.F."/>
            <person name="Sherman R."/>
            <person name="Stevens K."/>
            <person name="Langley C.H."/>
            <person name="Pellegrini M."/>
            <person name="Salzberg S.L."/>
        </authorList>
    </citation>
    <scope>NUCLEOTIDE SEQUENCE [LARGE SCALE GENOMIC DNA]</scope>
    <source>
        <strain evidence="1 2">cv. SW786</strain>
    </source>
</reference>